<organism evidence="1 2">
    <name type="scientific">Soehngenia longivitae</name>
    <dbReference type="NCBI Taxonomy" id="2562294"/>
    <lineage>
        <taxon>Bacteria</taxon>
        <taxon>Bacillati</taxon>
        <taxon>Bacillota</taxon>
        <taxon>Tissierellia</taxon>
        <taxon>Tissierellales</taxon>
        <taxon>Tissierellaceae</taxon>
        <taxon>Soehngenia</taxon>
    </lineage>
</organism>
<accession>A0A4Z0D3C2</accession>
<gene>
    <name evidence="1" type="ORF">E4100_06020</name>
</gene>
<comment type="caution">
    <text evidence="1">The sequence shown here is derived from an EMBL/GenBank/DDBJ whole genome shotgun (WGS) entry which is preliminary data.</text>
</comment>
<protein>
    <submittedName>
        <fullName evidence="1">Uncharacterized protein</fullName>
    </submittedName>
</protein>
<dbReference type="EMBL" id="SRIB01000007">
    <property type="protein sequence ID" value="TFZ40057.1"/>
    <property type="molecule type" value="Genomic_DNA"/>
</dbReference>
<evidence type="ECO:0000313" key="1">
    <source>
        <dbReference type="EMBL" id="TFZ40057.1"/>
    </source>
</evidence>
<keyword evidence="2" id="KW-1185">Reference proteome</keyword>
<dbReference type="AlphaFoldDB" id="A0A4Z0D3C2"/>
<sequence>MNSLIELIIVIMIFVFSKSLSEKKKIESNKKNATQKLDKRYFEKEKKDAPKDYNKNKAPNYKSISSLENKVEYEEVDDSLEKKLIEWESNLYSESEYEKDAYEKEAFNYDENKKPKIYSELDKDILKGVIFSEIISKPKCKKNNKSFI</sequence>
<evidence type="ECO:0000313" key="2">
    <source>
        <dbReference type="Proteomes" id="UP000298381"/>
    </source>
</evidence>
<dbReference type="RefSeq" id="WP_135271129.1">
    <property type="nucleotide sequence ID" value="NZ_SRIB01000007.1"/>
</dbReference>
<dbReference type="Proteomes" id="UP000298381">
    <property type="component" value="Unassembled WGS sequence"/>
</dbReference>
<name>A0A4Z0D3C2_9FIRM</name>
<reference evidence="1 2" key="1">
    <citation type="submission" date="2019-03" db="EMBL/GenBank/DDBJ databases">
        <title>Draft genome sequence data and analysis of a Fermenting Bacterium, Soehngenia longevitae strain 1933PT, isolated from petroleum reservoir in Azerbaijan.</title>
        <authorList>
            <person name="Grouzdev D.S."/>
            <person name="Bidzhieva S.K."/>
            <person name="Sokolova D.S."/>
            <person name="Tourova T.P."/>
            <person name="Poltaraus A.B."/>
            <person name="Nazina T.N."/>
        </authorList>
    </citation>
    <scope>NUCLEOTIDE SEQUENCE [LARGE SCALE GENOMIC DNA]</scope>
    <source>
        <strain evidence="1 2">1933P</strain>
    </source>
</reference>
<proteinExistence type="predicted"/>